<name>A0A226D4Z6_FOLCA</name>
<reference evidence="2 3" key="1">
    <citation type="submission" date="2015-12" db="EMBL/GenBank/DDBJ databases">
        <title>The genome of Folsomia candida.</title>
        <authorList>
            <person name="Faddeeva A."/>
            <person name="Derks M.F."/>
            <person name="Anvar Y."/>
            <person name="Smit S."/>
            <person name="Van Straalen N."/>
            <person name="Roelofs D."/>
        </authorList>
    </citation>
    <scope>NUCLEOTIDE SEQUENCE [LARGE SCALE GENOMIC DNA]</scope>
    <source>
        <strain evidence="2 3">VU population</strain>
        <tissue evidence="2">Whole body</tissue>
    </source>
</reference>
<proteinExistence type="predicted"/>
<organism evidence="2 3">
    <name type="scientific">Folsomia candida</name>
    <name type="common">Springtail</name>
    <dbReference type="NCBI Taxonomy" id="158441"/>
    <lineage>
        <taxon>Eukaryota</taxon>
        <taxon>Metazoa</taxon>
        <taxon>Ecdysozoa</taxon>
        <taxon>Arthropoda</taxon>
        <taxon>Hexapoda</taxon>
        <taxon>Collembola</taxon>
        <taxon>Entomobryomorpha</taxon>
        <taxon>Isotomoidea</taxon>
        <taxon>Isotomidae</taxon>
        <taxon>Proisotominae</taxon>
        <taxon>Folsomia</taxon>
    </lineage>
</organism>
<evidence type="ECO:0000313" key="3">
    <source>
        <dbReference type="Proteomes" id="UP000198287"/>
    </source>
</evidence>
<evidence type="ECO:0000256" key="1">
    <source>
        <dbReference type="SAM" id="MobiDB-lite"/>
    </source>
</evidence>
<protein>
    <submittedName>
        <fullName evidence="2">Uncharacterized protein</fullName>
    </submittedName>
</protein>
<dbReference type="AlphaFoldDB" id="A0A226D4Z6"/>
<dbReference type="EMBL" id="LNIX01000036">
    <property type="protein sequence ID" value="OXA39944.1"/>
    <property type="molecule type" value="Genomic_DNA"/>
</dbReference>
<gene>
    <name evidence="2" type="ORF">Fcan01_25232</name>
</gene>
<evidence type="ECO:0000313" key="2">
    <source>
        <dbReference type="EMBL" id="OXA39944.1"/>
    </source>
</evidence>
<accession>A0A226D4Z6</accession>
<feature type="region of interest" description="Disordered" evidence="1">
    <location>
        <begin position="151"/>
        <end position="181"/>
    </location>
</feature>
<keyword evidence="3" id="KW-1185">Reference proteome</keyword>
<sequence length="181" mass="19497">MDLDILNLGVSVKAIVDKAVKERSTVIKADLDNHLLAVMTALEKKISDQNDILKGWMVATEGKITSLGEKVDQISQRQGLADNLVKILAADLKTIKDSLANLEGQVGEGKNLDKEFQRRYHNLERQVSSSMGVISTVFAEPLDQGSLTVVKIDSDGGQGDETDQNKVPQVGPAGDRGMAGL</sequence>
<comment type="caution">
    <text evidence="2">The sequence shown here is derived from an EMBL/GenBank/DDBJ whole genome shotgun (WGS) entry which is preliminary data.</text>
</comment>
<dbReference type="Proteomes" id="UP000198287">
    <property type="component" value="Unassembled WGS sequence"/>
</dbReference>